<keyword evidence="2" id="KW-0238">DNA-binding</keyword>
<name>A0ABN0XMZ6_9ALTE</name>
<protein>
    <submittedName>
        <fullName evidence="5">GntR family transcriptional regulator</fullName>
    </submittedName>
</protein>
<dbReference type="Gene3D" id="1.20.120.530">
    <property type="entry name" value="GntR ligand-binding domain-like"/>
    <property type="match status" value="1"/>
</dbReference>
<keyword evidence="6" id="KW-1185">Reference proteome</keyword>
<organism evidence="5 6">
    <name type="scientific">Bowmanella denitrificans</name>
    <dbReference type="NCBI Taxonomy" id="366582"/>
    <lineage>
        <taxon>Bacteria</taxon>
        <taxon>Pseudomonadati</taxon>
        <taxon>Pseudomonadota</taxon>
        <taxon>Gammaproteobacteria</taxon>
        <taxon>Alteromonadales</taxon>
        <taxon>Alteromonadaceae</taxon>
        <taxon>Bowmanella</taxon>
    </lineage>
</organism>
<dbReference type="InterPro" id="IPR000524">
    <property type="entry name" value="Tscrpt_reg_HTH_GntR"/>
</dbReference>
<evidence type="ECO:0000313" key="6">
    <source>
        <dbReference type="Proteomes" id="UP001501757"/>
    </source>
</evidence>
<dbReference type="SMART" id="SM00345">
    <property type="entry name" value="HTH_GNTR"/>
    <property type="match status" value="1"/>
</dbReference>
<dbReference type="InterPro" id="IPR011711">
    <property type="entry name" value="GntR_C"/>
</dbReference>
<proteinExistence type="predicted"/>
<dbReference type="Gene3D" id="1.10.10.10">
    <property type="entry name" value="Winged helix-like DNA-binding domain superfamily/Winged helix DNA-binding domain"/>
    <property type="match status" value="1"/>
</dbReference>
<evidence type="ECO:0000256" key="2">
    <source>
        <dbReference type="ARBA" id="ARBA00023125"/>
    </source>
</evidence>
<dbReference type="SUPFAM" id="SSF48008">
    <property type="entry name" value="GntR ligand-binding domain-like"/>
    <property type="match status" value="1"/>
</dbReference>
<dbReference type="SMART" id="SM00895">
    <property type="entry name" value="FCD"/>
    <property type="match status" value="1"/>
</dbReference>
<dbReference type="InterPro" id="IPR008920">
    <property type="entry name" value="TF_FadR/GntR_C"/>
</dbReference>
<evidence type="ECO:0000259" key="4">
    <source>
        <dbReference type="PROSITE" id="PS50949"/>
    </source>
</evidence>
<dbReference type="EMBL" id="BAAAEI010000023">
    <property type="protein sequence ID" value="GAA0368396.1"/>
    <property type="molecule type" value="Genomic_DNA"/>
</dbReference>
<evidence type="ECO:0000256" key="1">
    <source>
        <dbReference type="ARBA" id="ARBA00023015"/>
    </source>
</evidence>
<dbReference type="PANTHER" id="PTHR43537:SF41">
    <property type="entry name" value="TRANSCRIPTIONAL REGULATORY PROTEIN"/>
    <property type="match status" value="1"/>
</dbReference>
<keyword evidence="3" id="KW-0804">Transcription</keyword>
<evidence type="ECO:0000256" key="3">
    <source>
        <dbReference type="ARBA" id="ARBA00023163"/>
    </source>
</evidence>
<gene>
    <name evidence="5" type="ORF">GCM10009092_35830</name>
</gene>
<evidence type="ECO:0000313" key="5">
    <source>
        <dbReference type="EMBL" id="GAA0368396.1"/>
    </source>
</evidence>
<dbReference type="PANTHER" id="PTHR43537">
    <property type="entry name" value="TRANSCRIPTIONAL REGULATOR, GNTR FAMILY"/>
    <property type="match status" value="1"/>
</dbReference>
<dbReference type="InterPro" id="IPR036388">
    <property type="entry name" value="WH-like_DNA-bd_sf"/>
</dbReference>
<reference evidence="5 6" key="1">
    <citation type="journal article" date="2019" name="Int. J. Syst. Evol. Microbiol.">
        <title>The Global Catalogue of Microorganisms (GCM) 10K type strain sequencing project: providing services to taxonomists for standard genome sequencing and annotation.</title>
        <authorList>
            <consortium name="The Broad Institute Genomics Platform"/>
            <consortium name="The Broad Institute Genome Sequencing Center for Infectious Disease"/>
            <person name="Wu L."/>
            <person name="Ma J."/>
        </authorList>
    </citation>
    <scope>NUCLEOTIDE SEQUENCE [LARGE SCALE GENOMIC DNA]</scope>
    <source>
        <strain evidence="5 6">JCM 13378</strain>
    </source>
</reference>
<dbReference type="Pfam" id="PF07729">
    <property type="entry name" value="FCD"/>
    <property type="match status" value="1"/>
</dbReference>
<accession>A0ABN0XMZ6</accession>
<comment type="caution">
    <text evidence="5">The sequence shown here is derived from an EMBL/GenBank/DDBJ whole genome shotgun (WGS) entry which is preliminary data.</text>
</comment>
<keyword evidence="1" id="KW-0805">Transcription regulation</keyword>
<dbReference type="Proteomes" id="UP001501757">
    <property type="component" value="Unassembled WGS sequence"/>
</dbReference>
<dbReference type="Pfam" id="PF00392">
    <property type="entry name" value="GntR"/>
    <property type="match status" value="1"/>
</dbReference>
<dbReference type="PROSITE" id="PS50949">
    <property type="entry name" value="HTH_GNTR"/>
    <property type="match status" value="1"/>
</dbReference>
<dbReference type="SUPFAM" id="SSF46785">
    <property type="entry name" value="Winged helix' DNA-binding domain"/>
    <property type="match status" value="1"/>
</dbReference>
<feature type="domain" description="HTH gntR-type" evidence="4">
    <location>
        <begin position="1"/>
        <end position="64"/>
    </location>
</feature>
<dbReference type="InterPro" id="IPR036390">
    <property type="entry name" value="WH_DNA-bd_sf"/>
</dbReference>
<sequence length="203" mass="22824">MSMYHKLKADLQAGRFAPGTVLKQKALAEQYQVSRIPVRDAILRLKNEGWLADHGKCGVAVPEFDANEVEDIYLMRMRLEPLLQELAMANLNAEILGRAEDILIKMASDGLTAADIGELNWQFHACIFRAAARPTLFSMVEHLHRQCQRYIGYQSLSLNYQSRSQAEHHALLNALRKGDAALASQLLSEHISEAGQALVRFLR</sequence>